<keyword evidence="8 11" id="KW-0333">Golgi apparatus</keyword>
<dbReference type="PANTHER" id="PTHR10805:SF0">
    <property type="entry name" value="COATOMER SUBUNIT EPSILON"/>
    <property type="match status" value="1"/>
</dbReference>
<dbReference type="InterPro" id="IPR006822">
    <property type="entry name" value="Coatomer_esu"/>
</dbReference>
<dbReference type="GO" id="GO:0030126">
    <property type="term" value="C:COPI vesicle coat"/>
    <property type="evidence" value="ECO:0007669"/>
    <property type="project" value="TreeGrafter"/>
</dbReference>
<evidence type="ECO:0000256" key="5">
    <source>
        <dbReference type="ARBA" id="ARBA00022490"/>
    </source>
</evidence>
<evidence type="ECO:0000256" key="6">
    <source>
        <dbReference type="ARBA" id="ARBA00022892"/>
    </source>
</evidence>
<dbReference type="GO" id="GO:0006888">
    <property type="term" value="P:endoplasmic reticulum to Golgi vesicle-mediated transport"/>
    <property type="evidence" value="ECO:0007669"/>
    <property type="project" value="TreeGrafter"/>
</dbReference>
<dbReference type="GO" id="GO:0015031">
    <property type="term" value="P:protein transport"/>
    <property type="evidence" value="ECO:0007669"/>
    <property type="project" value="UniProtKB-UniRule"/>
</dbReference>
<dbReference type="GO" id="GO:0000139">
    <property type="term" value="C:Golgi membrane"/>
    <property type="evidence" value="ECO:0007669"/>
    <property type="project" value="UniProtKB-SubCell"/>
</dbReference>
<keyword evidence="6 11" id="KW-0931">ER-Golgi transport</keyword>
<dbReference type="GO" id="GO:0006891">
    <property type="term" value="P:intra-Golgi vesicle-mediated transport"/>
    <property type="evidence" value="ECO:0007669"/>
    <property type="project" value="TreeGrafter"/>
</dbReference>
<keyword evidence="7 11" id="KW-0653">Protein transport</keyword>
<dbReference type="PANTHER" id="PTHR10805">
    <property type="entry name" value="COATOMER SUBUNIT EPSILON"/>
    <property type="match status" value="1"/>
</dbReference>
<dbReference type="Gene3D" id="1.25.40.10">
    <property type="entry name" value="Tetratricopeptide repeat domain"/>
    <property type="match status" value="1"/>
</dbReference>
<evidence type="ECO:0000256" key="9">
    <source>
        <dbReference type="ARBA" id="ARBA00023136"/>
    </source>
</evidence>
<evidence type="ECO:0000256" key="3">
    <source>
        <dbReference type="ARBA" id="ARBA00008827"/>
    </source>
</evidence>
<proteinExistence type="inferred from homology"/>
<evidence type="ECO:0000313" key="12">
    <source>
        <dbReference type="EMBL" id="SCU92516.1"/>
    </source>
</evidence>
<name>A0A1G4JP60_9SACH</name>
<keyword evidence="10 11" id="KW-0968">Cytoplasmic vesicle</keyword>
<comment type="function">
    <text evidence="11">The coatomer is a cytosolic protein complex that binds to dilysine motifs and reversibly associates with Golgi non-clathrin-coated vesicles, which further mediate biosynthetic protein transport from the ER, via the Golgi up to the trans Golgi network. The coatomer complex is required for budding from Golgi membranes, and is essential for the retrograde Golgi-to-ER transport of dilysine-tagged proteins.</text>
</comment>
<evidence type="ECO:0000256" key="10">
    <source>
        <dbReference type="ARBA" id="ARBA00023329"/>
    </source>
</evidence>
<dbReference type="GO" id="GO:0006890">
    <property type="term" value="P:retrograde vesicle-mediated transport, Golgi to endoplasmic reticulum"/>
    <property type="evidence" value="ECO:0007669"/>
    <property type="project" value="UniProtKB-UniRule"/>
</dbReference>
<reference evidence="12 13" key="1">
    <citation type="submission" date="2016-03" db="EMBL/GenBank/DDBJ databases">
        <authorList>
            <person name="Devillers H."/>
        </authorList>
    </citation>
    <scope>NUCLEOTIDE SEQUENCE [LARGE SCALE GENOMIC DNA]</scope>
    <source>
        <strain evidence="12">CBS 11717</strain>
    </source>
</reference>
<keyword evidence="13" id="KW-1185">Reference proteome</keyword>
<evidence type="ECO:0000256" key="2">
    <source>
        <dbReference type="ARBA" id="ARBA00004347"/>
    </source>
</evidence>
<dbReference type="Proteomes" id="UP000191024">
    <property type="component" value="Chromosome E"/>
</dbReference>
<dbReference type="GO" id="GO:0005198">
    <property type="term" value="F:structural molecule activity"/>
    <property type="evidence" value="ECO:0007669"/>
    <property type="project" value="UniProtKB-UniRule"/>
</dbReference>
<sequence>MDYFSIKQGFYTGNFKQSLQAIAKHNKVEDETLEYYRLRNLLALKQYQKTDSALGAVFDAYAEFLKSGDLATVAEIAQNHKSPFAQNLLACAQGLHGDFEDALKTCQTEIDEDEGTGISELVLLAVQLAILAGQSSTAEEIYRNYMAAHEDLTSDDEIVLNFCESYLHFARGEETTGSNFYFYEELCQTSPSWKTQLGLLTLQLQQSNIPEARAIVDLLESEFYQNQKESADAFLPDLLANKITLGVMEGNNVDQLRTQLADVDAGHQFCKDHKANSLKLDQIIAKYK</sequence>
<dbReference type="STRING" id="1230905.A0A1G4JP60"/>
<evidence type="ECO:0000256" key="11">
    <source>
        <dbReference type="PIRNR" id="PIRNR016478"/>
    </source>
</evidence>
<keyword evidence="5 11" id="KW-0963">Cytoplasm</keyword>
<evidence type="ECO:0000256" key="1">
    <source>
        <dbReference type="ARBA" id="ARBA00004255"/>
    </source>
</evidence>
<dbReference type="OrthoDB" id="310217at2759"/>
<dbReference type="EMBL" id="LT598465">
    <property type="protein sequence ID" value="SCU92516.1"/>
    <property type="molecule type" value="Genomic_DNA"/>
</dbReference>
<keyword evidence="9 11" id="KW-0472">Membrane</keyword>
<evidence type="ECO:0000256" key="7">
    <source>
        <dbReference type="ARBA" id="ARBA00022927"/>
    </source>
</evidence>
<comment type="similarity">
    <text evidence="3 11">Belongs to the COPE family.</text>
</comment>
<keyword evidence="4 11" id="KW-0813">Transport</keyword>
<dbReference type="AlphaFoldDB" id="A0A1G4JP60"/>
<dbReference type="PIRSF" id="PIRSF016478">
    <property type="entry name" value="Coatomer_esu"/>
    <property type="match status" value="1"/>
</dbReference>
<evidence type="ECO:0000256" key="4">
    <source>
        <dbReference type="ARBA" id="ARBA00022448"/>
    </source>
</evidence>
<gene>
    <name evidence="12" type="ORF">LAMI_0E10836G</name>
</gene>
<dbReference type="Pfam" id="PF04733">
    <property type="entry name" value="Coatomer_E"/>
    <property type="match status" value="1"/>
</dbReference>
<accession>A0A1G4JP60</accession>
<organism evidence="12 13">
    <name type="scientific">Lachancea mirantina</name>
    <dbReference type="NCBI Taxonomy" id="1230905"/>
    <lineage>
        <taxon>Eukaryota</taxon>
        <taxon>Fungi</taxon>
        <taxon>Dikarya</taxon>
        <taxon>Ascomycota</taxon>
        <taxon>Saccharomycotina</taxon>
        <taxon>Saccharomycetes</taxon>
        <taxon>Saccharomycetales</taxon>
        <taxon>Saccharomycetaceae</taxon>
        <taxon>Lachancea</taxon>
    </lineage>
</organism>
<evidence type="ECO:0000256" key="8">
    <source>
        <dbReference type="ARBA" id="ARBA00023034"/>
    </source>
</evidence>
<protein>
    <recommendedName>
        <fullName evidence="11">Coatomer subunit epsilon</fullName>
    </recommendedName>
</protein>
<dbReference type="InterPro" id="IPR011990">
    <property type="entry name" value="TPR-like_helical_dom_sf"/>
</dbReference>
<comment type="subcellular location">
    <subcellularLocation>
        <location evidence="2">Cytoplasmic vesicle</location>
        <location evidence="2">COPI-coated vesicle membrane</location>
        <topology evidence="2">Peripheral membrane protein</topology>
        <orientation evidence="2">Cytoplasmic side</orientation>
    </subcellularLocation>
    <subcellularLocation>
        <location evidence="1">Golgi apparatus membrane</location>
        <topology evidence="1">Peripheral membrane protein</topology>
        <orientation evidence="1">Cytoplasmic side</orientation>
    </subcellularLocation>
</comment>
<evidence type="ECO:0000313" key="13">
    <source>
        <dbReference type="Proteomes" id="UP000191024"/>
    </source>
</evidence>